<dbReference type="GO" id="GO:0032991">
    <property type="term" value="C:protein-containing complex"/>
    <property type="evidence" value="ECO:0007669"/>
    <property type="project" value="UniProtKB-ARBA"/>
</dbReference>
<evidence type="ECO:0000256" key="3">
    <source>
        <dbReference type="SAM" id="MobiDB-lite"/>
    </source>
</evidence>
<dbReference type="GO" id="GO:0000149">
    <property type="term" value="F:SNARE binding"/>
    <property type="evidence" value="ECO:0007669"/>
    <property type="project" value="TreeGrafter"/>
</dbReference>
<dbReference type="PANTHER" id="PTHR15157">
    <property type="entry name" value="UV RADIATION RESISTANCE-ASSOCIATED GENE PROTEIN"/>
    <property type="match status" value="1"/>
</dbReference>
<keyword evidence="5" id="KW-1185">Reference proteome</keyword>
<dbReference type="AlphaFoldDB" id="A0AAD7ULD3"/>
<dbReference type="GO" id="GO:0005768">
    <property type="term" value="C:endosome"/>
    <property type="evidence" value="ECO:0007669"/>
    <property type="project" value="TreeGrafter"/>
</dbReference>
<sequence length="244" mass="28105">MKAQHQVEWLRRQLERERGAVEKEEKLLEEELTQVKDEYGAYKEVAAECGKHERNVEAQRQQMRRAECELTAVRSYLCRRLEAAYPIECLANGAYSINGVELPPNGSRYDDHASTALGYVSHVLILVSKYTHVSLRYPLCYHASRSLAREDILVEGAESTIPLYPKDSDRRHYDKAVRLLVANVDLVLRANDISYDYNRPLLYNLRKFFLRREDESAEVVEEGFDDAKDEEQRRPPSVVAGGLS</sequence>
<feature type="coiled-coil region" evidence="2">
    <location>
        <begin position="7"/>
        <end position="69"/>
    </location>
</feature>
<dbReference type="EMBL" id="JAQMWT010000096">
    <property type="protein sequence ID" value="KAJ8610698.1"/>
    <property type="molecule type" value="Genomic_DNA"/>
</dbReference>
<evidence type="ECO:0000256" key="1">
    <source>
        <dbReference type="ARBA" id="ARBA00023054"/>
    </source>
</evidence>
<dbReference type="Pfam" id="PF10186">
    <property type="entry name" value="ATG14"/>
    <property type="match status" value="1"/>
</dbReference>
<dbReference type="InterPro" id="IPR018791">
    <property type="entry name" value="UV_resistance/autophagy_Atg14"/>
</dbReference>
<feature type="region of interest" description="Disordered" evidence="3">
    <location>
        <begin position="221"/>
        <end position="244"/>
    </location>
</feature>
<organism evidence="4 5">
    <name type="scientific">Chrysophaeum taylorii</name>
    <dbReference type="NCBI Taxonomy" id="2483200"/>
    <lineage>
        <taxon>Eukaryota</taxon>
        <taxon>Sar</taxon>
        <taxon>Stramenopiles</taxon>
        <taxon>Ochrophyta</taxon>
        <taxon>Pelagophyceae</taxon>
        <taxon>Pelagomonadales</taxon>
        <taxon>Pelagomonadaceae</taxon>
        <taxon>Chrysophaeum</taxon>
    </lineage>
</organism>
<reference evidence="4" key="1">
    <citation type="submission" date="2023-01" db="EMBL/GenBank/DDBJ databases">
        <title>Metagenome sequencing of chrysophaentin producing Chrysophaeum taylorii.</title>
        <authorList>
            <person name="Davison J."/>
            <person name="Bewley C."/>
        </authorList>
    </citation>
    <scope>NUCLEOTIDE SEQUENCE</scope>
    <source>
        <strain evidence="4">NIES-1699</strain>
    </source>
</reference>
<dbReference type="PANTHER" id="PTHR15157:SF5">
    <property type="entry name" value="UV RADIATION RESISTANCE-ASSOCIATED GENE PROTEIN"/>
    <property type="match status" value="1"/>
</dbReference>
<dbReference type="GO" id="GO:0000323">
    <property type="term" value="C:lytic vacuole"/>
    <property type="evidence" value="ECO:0007669"/>
    <property type="project" value="TreeGrafter"/>
</dbReference>
<keyword evidence="1 2" id="KW-0175">Coiled coil</keyword>
<protein>
    <submittedName>
        <fullName evidence="4">Uncharacterized protein</fullName>
    </submittedName>
</protein>
<name>A0AAD7ULD3_9STRA</name>
<accession>A0AAD7ULD3</accession>
<dbReference type="GO" id="GO:0035493">
    <property type="term" value="P:SNARE complex assembly"/>
    <property type="evidence" value="ECO:0007669"/>
    <property type="project" value="TreeGrafter"/>
</dbReference>
<comment type="caution">
    <text evidence="4">The sequence shown here is derived from an EMBL/GenBank/DDBJ whole genome shotgun (WGS) entry which is preliminary data.</text>
</comment>
<dbReference type="Proteomes" id="UP001230188">
    <property type="component" value="Unassembled WGS sequence"/>
</dbReference>
<gene>
    <name evidence="4" type="ORF">CTAYLR_005655</name>
</gene>
<evidence type="ECO:0000313" key="5">
    <source>
        <dbReference type="Proteomes" id="UP001230188"/>
    </source>
</evidence>
<evidence type="ECO:0000256" key="2">
    <source>
        <dbReference type="SAM" id="Coils"/>
    </source>
</evidence>
<evidence type="ECO:0000313" key="4">
    <source>
        <dbReference type="EMBL" id="KAJ8610698.1"/>
    </source>
</evidence>
<proteinExistence type="predicted"/>